<evidence type="ECO:0000256" key="2">
    <source>
        <dbReference type="ARBA" id="ARBA00023172"/>
    </source>
</evidence>
<feature type="domain" description="Tyr recombinase" evidence="5">
    <location>
        <begin position="177"/>
        <end position="423"/>
    </location>
</feature>
<dbReference type="Pfam" id="PF00589">
    <property type="entry name" value="Phage_integrase"/>
    <property type="match status" value="1"/>
</dbReference>
<dbReference type="EMBL" id="JAMTCP010000006">
    <property type="protein sequence ID" value="MCP2257966.1"/>
    <property type="molecule type" value="Genomic_DNA"/>
</dbReference>
<evidence type="ECO:0000313" key="7">
    <source>
        <dbReference type="EMBL" id="MCP2257966.1"/>
    </source>
</evidence>
<dbReference type="Proteomes" id="UP001205311">
    <property type="component" value="Unassembled WGS sequence"/>
</dbReference>
<reference evidence="7 8" key="1">
    <citation type="submission" date="2022-06" db="EMBL/GenBank/DDBJ databases">
        <title>Genomic Encyclopedia of Archaeal and Bacterial Type Strains, Phase II (KMG-II): from individual species to whole genera.</title>
        <authorList>
            <person name="Goeker M."/>
        </authorList>
    </citation>
    <scope>NUCLEOTIDE SEQUENCE [LARGE SCALE GENOMIC DNA]</scope>
    <source>
        <strain evidence="7 8">DSM 40477</strain>
    </source>
</reference>
<keyword evidence="1 3" id="KW-0238">DNA-binding</keyword>
<organism evidence="7 8">
    <name type="scientific">Streptoalloteichus tenebrarius (strain ATCC 17920 / DSM 40477 / JCM 4838 / CBS 697.72 / NBRC 16177 / NCIMB 11028 / NRRL B-12390 / A12253. 1 / ISP 5477)</name>
    <name type="common">Streptomyces tenebrarius</name>
    <dbReference type="NCBI Taxonomy" id="1933"/>
    <lineage>
        <taxon>Bacteria</taxon>
        <taxon>Bacillati</taxon>
        <taxon>Actinomycetota</taxon>
        <taxon>Actinomycetes</taxon>
        <taxon>Pseudonocardiales</taxon>
        <taxon>Pseudonocardiaceae</taxon>
        <taxon>Streptoalloteichus</taxon>
    </lineage>
</organism>
<dbReference type="InterPro" id="IPR002104">
    <property type="entry name" value="Integrase_catalytic"/>
</dbReference>
<gene>
    <name evidence="7" type="ORF">LX15_001653</name>
</gene>
<feature type="region of interest" description="Disordered" evidence="4">
    <location>
        <begin position="28"/>
        <end position="53"/>
    </location>
</feature>
<comment type="caution">
    <text evidence="7">The sequence shown here is derived from an EMBL/GenBank/DDBJ whole genome shotgun (WGS) entry which is preliminary data.</text>
</comment>
<dbReference type="RefSeq" id="WP_253668908.1">
    <property type="nucleotide sequence ID" value="NZ_JAMTCP010000006.1"/>
</dbReference>
<dbReference type="InterPro" id="IPR050090">
    <property type="entry name" value="Tyrosine_recombinase_XerCD"/>
</dbReference>
<dbReference type="SUPFAM" id="SSF56349">
    <property type="entry name" value="DNA breaking-rejoining enzymes"/>
    <property type="match status" value="1"/>
</dbReference>
<dbReference type="PANTHER" id="PTHR30349:SF91">
    <property type="entry name" value="INTA PROTEIN"/>
    <property type="match status" value="1"/>
</dbReference>
<evidence type="ECO:0000259" key="5">
    <source>
        <dbReference type="PROSITE" id="PS51898"/>
    </source>
</evidence>
<dbReference type="PROSITE" id="PS51898">
    <property type="entry name" value="TYR_RECOMBINASE"/>
    <property type="match status" value="1"/>
</dbReference>
<keyword evidence="2" id="KW-0233">DNA recombination</keyword>
<protein>
    <submittedName>
        <fullName evidence="7">Phage integrase, N-terminal SAM-like domain</fullName>
    </submittedName>
</protein>
<keyword evidence="8" id="KW-1185">Reference proteome</keyword>
<evidence type="ECO:0000313" key="8">
    <source>
        <dbReference type="Proteomes" id="UP001205311"/>
    </source>
</evidence>
<feature type="domain" description="Core-binding (CB)" evidence="6">
    <location>
        <begin position="73"/>
        <end position="156"/>
    </location>
</feature>
<evidence type="ECO:0000259" key="6">
    <source>
        <dbReference type="PROSITE" id="PS51900"/>
    </source>
</evidence>
<dbReference type="PANTHER" id="PTHR30349">
    <property type="entry name" value="PHAGE INTEGRASE-RELATED"/>
    <property type="match status" value="1"/>
</dbReference>
<dbReference type="InterPro" id="IPR044068">
    <property type="entry name" value="CB"/>
</dbReference>
<dbReference type="InterPro" id="IPR010998">
    <property type="entry name" value="Integrase_recombinase_N"/>
</dbReference>
<dbReference type="Gene3D" id="1.10.443.10">
    <property type="entry name" value="Intergrase catalytic core"/>
    <property type="match status" value="1"/>
</dbReference>
<dbReference type="InterPro" id="IPR011010">
    <property type="entry name" value="DNA_brk_join_enz"/>
</dbReference>
<dbReference type="CDD" id="cd01189">
    <property type="entry name" value="INT_ICEBs1_C_like"/>
    <property type="match status" value="1"/>
</dbReference>
<name>A0ABT1HR18_STRSD</name>
<evidence type="ECO:0000256" key="1">
    <source>
        <dbReference type="ARBA" id="ARBA00023125"/>
    </source>
</evidence>
<dbReference type="InterPro" id="IPR013762">
    <property type="entry name" value="Integrase-like_cat_sf"/>
</dbReference>
<evidence type="ECO:0000256" key="3">
    <source>
        <dbReference type="PROSITE-ProRule" id="PRU01248"/>
    </source>
</evidence>
<dbReference type="Gene3D" id="1.10.150.130">
    <property type="match status" value="1"/>
</dbReference>
<evidence type="ECO:0000256" key="4">
    <source>
        <dbReference type="SAM" id="MobiDB-lite"/>
    </source>
</evidence>
<proteinExistence type="predicted"/>
<accession>A0ABT1HR18</accession>
<dbReference type="PROSITE" id="PS51900">
    <property type="entry name" value="CB"/>
    <property type="match status" value="1"/>
</dbReference>
<sequence>MGEKRSRKPNGRSSIYLGSDGLWHGYVTMGVKPDGSPDRRHVKRKTEKAATDAVRQLEQQRDAGKVRKAGRAPTVAEWMATYLDTIAAQKLAPRTLDDYWSKTRNWIIPCIGEHRLNRLAPEHLDHLYAQMYKAKKAPSHVLKVHRILSRALKIAMRRGKIGQNVCDLVDPPTVDRQDADRLHRDEAKKVLGVAERRRNGARWSVALACGLRQGEALGLRWEFVDLKTGDVRVWWQLQRNTWKHGCDDPHACGERFHKKACPKRCTKHKAGCPRPCPPKCERHAHKCPKRQGGGMVFRRPKGKSRRTVTLPPPLLAKLCEHKIRQDVERQAAGSDWEDWDLVFCQPNGRPIDPKDDWEEWGHLLEEAGVRYVRVHDGRHTAGTLLVEQGVHMRVIQMILGHSDVRTTELYTVASNETTRDAAARMGSALWDS</sequence>